<dbReference type="SUPFAM" id="SSF54211">
    <property type="entry name" value="Ribosomal protein S5 domain 2-like"/>
    <property type="match status" value="1"/>
</dbReference>
<dbReference type="PROSITE" id="PS50051">
    <property type="entry name" value="MCM_2"/>
    <property type="match status" value="1"/>
</dbReference>
<dbReference type="InterPro" id="IPR025158">
    <property type="entry name" value="Mg_chelat-rel_C"/>
</dbReference>
<sequence>MANKVSSLSVVGLNVKPVRVEIDLDPGLHNFRIVGLADKAVEESRERVGAAVKASGAKPPQRFNRKIIVNLAPADLKKQGPAFDLPIAVAFLIASDQINFKARPDLVFAGELALDGSLCSVQGVLAMAIYAQRHDLILVIPKENKAEASLVKDLKIIASDSLKDLVLKLEKNTAAAVEVGDGIPKNFAGVLKSDFDMGFIRGQEQAKRALEIAAAGGHHILLHGSPGSGKTILSRAMPTILPPMSEDETLEVTKIWSVAGLLHAERPLILERPFRTPHHSASLVSIIGGGTSPRPGEISLAHRGVLFLDEFPEFPRSILEALRQPLEDGEVTVARAKETVLFPARFSLVAAQNPCPCGNLGDQEVPCVCSSGDIMKYKRKISGPILDRIDINVSVPRVSFEKLRGSDSESSQDIRLRVIVARKLQEERFSASKIHTNAEMSTRQINSFCKLNRESEQILKRAHDKFHLSPRGHNRILKVARTISDLAGEENIGPGHIAEAVHYRHNDTD</sequence>
<dbReference type="SUPFAM" id="SSF52540">
    <property type="entry name" value="P-loop containing nucleoside triphosphate hydrolases"/>
    <property type="match status" value="1"/>
</dbReference>
<dbReference type="InterPro" id="IPR014721">
    <property type="entry name" value="Ribsml_uS5_D2-typ_fold_subgr"/>
</dbReference>
<keyword evidence="3" id="KW-0067">ATP-binding</keyword>
<comment type="similarity">
    <text evidence="1">Belongs to the Mg-chelatase subunits D/I family. ComM subfamily.</text>
</comment>
<evidence type="ECO:0000313" key="6">
    <source>
        <dbReference type="Proteomes" id="UP000178869"/>
    </source>
</evidence>
<dbReference type="SMART" id="SM00382">
    <property type="entry name" value="AAA"/>
    <property type="match status" value="1"/>
</dbReference>
<dbReference type="Pfam" id="PF13541">
    <property type="entry name" value="ChlI"/>
    <property type="match status" value="1"/>
</dbReference>
<evidence type="ECO:0000259" key="4">
    <source>
        <dbReference type="PROSITE" id="PS50051"/>
    </source>
</evidence>
<evidence type="ECO:0000256" key="1">
    <source>
        <dbReference type="ARBA" id="ARBA00006354"/>
    </source>
</evidence>
<dbReference type="AlphaFoldDB" id="A0A1G2PEF0"/>
<protein>
    <submittedName>
        <fullName evidence="5">Magnesium chelatase</fullName>
    </submittedName>
</protein>
<comment type="caution">
    <text evidence="5">The sequence shown here is derived from an EMBL/GenBank/DDBJ whole genome shotgun (WGS) entry which is preliminary data.</text>
</comment>
<dbReference type="PANTHER" id="PTHR32039">
    <property type="entry name" value="MAGNESIUM-CHELATASE SUBUNIT CHLI"/>
    <property type="match status" value="1"/>
</dbReference>
<reference evidence="5 6" key="1">
    <citation type="journal article" date="2016" name="Nat. Commun.">
        <title>Thousands of microbial genomes shed light on interconnected biogeochemical processes in an aquifer system.</title>
        <authorList>
            <person name="Anantharaman K."/>
            <person name="Brown C.T."/>
            <person name="Hug L.A."/>
            <person name="Sharon I."/>
            <person name="Castelle C.J."/>
            <person name="Probst A.J."/>
            <person name="Thomas B.C."/>
            <person name="Singh A."/>
            <person name="Wilkins M.J."/>
            <person name="Karaoz U."/>
            <person name="Brodie E.L."/>
            <person name="Williams K.H."/>
            <person name="Hubbard S.S."/>
            <person name="Banfield J.F."/>
        </authorList>
    </citation>
    <scope>NUCLEOTIDE SEQUENCE [LARGE SCALE GENOMIC DNA]</scope>
</reference>
<dbReference type="InterPro" id="IPR027417">
    <property type="entry name" value="P-loop_NTPase"/>
</dbReference>
<dbReference type="Gene3D" id="3.40.50.300">
    <property type="entry name" value="P-loop containing nucleotide triphosphate hydrolases"/>
    <property type="match status" value="1"/>
</dbReference>
<dbReference type="InterPro" id="IPR001208">
    <property type="entry name" value="MCM_dom"/>
</dbReference>
<evidence type="ECO:0000313" key="5">
    <source>
        <dbReference type="EMBL" id="OHA46687.1"/>
    </source>
</evidence>
<accession>A0A1G2PEF0</accession>
<dbReference type="GO" id="GO:0003677">
    <property type="term" value="F:DNA binding"/>
    <property type="evidence" value="ECO:0007669"/>
    <property type="project" value="InterPro"/>
</dbReference>
<keyword evidence="2" id="KW-0547">Nucleotide-binding</keyword>
<name>A0A1G2PEF0_9BACT</name>
<dbReference type="PANTHER" id="PTHR32039:SF7">
    <property type="entry name" value="COMPETENCE PROTEIN COMM"/>
    <property type="match status" value="1"/>
</dbReference>
<dbReference type="Proteomes" id="UP000178869">
    <property type="component" value="Unassembled WGS sequence"/>
</dbReference>
<dbReference type="InterPro" id="IPR003593">
    <property type="entry name" value="AAA+_ATPase"/>
</dbReference>
<organism evidence="5 6">
    <name type="scientific">Candidatus Terrybacteria bacterium RIFCSPHIGHO2_01_FULL_43_35</name>
    <dbReference type="NCBI Taxonomy" id="1802361"/>
    <lineage>
        <taxon>Bacteria</taxon>
        <taxon>Candidatus Terryibacteriota</taxon>
    </lineage>
</organism>
<feature type="domain" description="MCM C-terminal AAA(+) ATPase" evidence="4">
    <location>
        <begin position="296"/>
        <end position="354"/>
    </location>
</feature>
<dbReference type="InterPro" id="IPR045006">
    <property type="entry name" value="CHLI-like"/>
</dbReference>
<dbReference type="Pfam" id="PF13335">
    <property type="entry name" value="Mg_chelatase_C"/>
    <property type="match status" value="1"/>
</dbReference>
<dbReference type="EMBL" id="MHSR01000013">
    <property type="protein sequence ID" value="OHA46687.1"/>
    <property type="molecule type" value="Genomic_DNA"/>
</dbReference>
<proteinExistence type="inferred from homology"/>
<dbReference type="InterPro" id="IPR000523">
    <property type="entry name" value="Mg_chelatse_chII-like_cat_dom"/>
</dbReference>
<dbReference type="GO" id="GO:0005524">
    <property type="term" value="F:ATP binding"/>
    <property type="evidence" value="ECO:0007669"/>
    <property type="project" value="UniProtKB-KW"/>
</dbReference>
<dbReference type="InterPro" id="IPR004482">
    <property type="entry name" value="Mg_chelat-rel"/>
</dbReference>
<evidence type="ECO:0000256" key="3">
    <source>
        <dbReference type="ARBA" id="ARBA00022840"/>
    </source>
</evidence>
<dbReference type="Pfam" id="PF01078">
    <property type="entry name" value="Mg_chelatase"/>
    <property type="match status" value="1"/>
</dbReference>
<dbReference type="Gene3D" id="3.30.230.10">
    <property type="match status" value="1"/>
</dbReference>
<evidence type="ECO:0000256" key="2">
    <source>
        <dbReference type="ARBA" id="ARBA00022741"/>
    </source>
</evidence>
<dbReference type="InterPro" id="IPR020568">
    <property type="entry name" value="Ribosomal_Su5_D2-typ_SF"/>
</dbReference>
<dbReference type="NCBIfam" id="TIGR00368">
    <property type="entry name" value="YifB family Mg chelatase-like AAA ATPase"/>
    <property type="match status" value="1"/>
</dbReference>
<gene>
    <name evidence="5" type="ORF">A2828_02165</name>
</gene>